<name>A0A3M5D443_PSEAI</name>
<protein>
    <submittedName>
        <fullName evidence="1">Uncharacterized protein</fullName>
    </submittedName>
</protein>
<comment type="caution">
    <text evidence="1">The sequence shown here is derived from an EMBL/GenBank/DDBJ whole genome shotgun (WGS) entry which is preliminary data.</text>
</comment>
<sequence length="357" mass="38848">MDHPAVTEANFVLGRVHVDVHHRRIDFEEQHEGRMPAVVQHVAISLAHRVGDQLVAHHAPVHIEVLQVRLAAGEGRQADPTPQVQAVALDLDRQRLLEECLAAHRADPARAGQLVSRLVQGEDGLAVVAQVESHVETGQRQALDDFLQMVELGLLGAQELAPRRGVEEQVANLDAGPHRVRRRLYPRLHVAALGFHLPGFAGVGGTRGHGQARYRTDRGQRLATEAEAHHPLQVFQLADLAGGVASQGQRQVVGGDAATVVAHSQQLDAALLDLHINAPGTGVKAVFQEFLGHRGGTLDHLTGGDLVRQPRTQQLDTRCFTHHWAARAVLGMDSAWPTFRLSLDRLLLLRSAAMLTS</sequence>
<dbReference type="EMBL" id="RBSQ01001397">
    <property type="protein sequence ID" value="RMS44729.1"/>
    <property type="molecule type" value="Genomic_DNA"/>
</dbReference>
<evidence type="ECO:0000313" key="2">
    <source>
        <dbReference type="Proteomes" id="UP000270834"/>
    </source>
</evidence>
<dbReference type="Proteomes" id="UP000270834">
    <property type="component" value="Unassembled WGS sequence"/>
</dbReference>
<reference evidence="1 2" key="1">
    <citation type="submission" date="2018-08" db="EMBL/GenBank/DDBJ databases">
        <title>Recombination of ecologically and evolutionarily significant loci maintains genetic cohesion in the Pseudomonas syringae species complex.</title>
        <authorList>
            <person name="Dillon M."/>
            <person name="Thakur S."/>
            <person name="Almeida R.N.D."/>
            <person name="Weir B.S."/>
            <person name="Guttman D.S."/>
        </authorList>
    </citation>
    <scope>NUCLEOTIDE SEQUENCE [LARGE SCALE GENOMIC DNA]</scope>
    <source>
        <strain evidence="1 2">ICMP 7846</strain>
    </source>
</reference>
<gene>
    <name evidence="1" type="ORF">ALP65_04594</name>
</gene>
<accession>A0A3M5D443</accession>
<organism evidence="1 2">
    <name type="scientific">Pseudomonas aeruginosa</name>
    <dbReference type="NCBI Taxonomy" id="287"/>
    <lineage>
        <taxon>Bacteria</taxon>
        <taxon>Pseudomonadati</taxon>
        <taxon>Pseudomonadota</taxon>
        <taxon>Gammaproteobacteria</taxon>
        <taxon>Pseudomonadales</taxon>
        <taxon>Pseudomonadaceae</taxon>
        <taxon>Pseudomonas</taxon>
    </lineage>
</organism>
<proteinExistence type="predicted"/>
<dbReference type="AlphaFoldDB" id="A0A3M5D443"/>
<evidence type="ECO:0000313" key="1">
    <source>
        <dbReference type="EMBL" id="RMS44729.1"/>
    </source>
</evidence>